<dbReference type="WBParaSite" id="RSKR_0000053750.1">
    <property type="protein sequence ID" value="RSKR_0000053750.1"/>
    <property type="gene ID" value="RSKR_0000053750"/>
</dbReference>
<evidence type="ECO:0000313" key="2">
    <source>
        <dbReference type="WBParaSite" id="RSKR_0000053750.1"/>
    </source>
</evidence>
<organism evidence="1 2">
    <name type="scientific">Rhabditophanes sp. KR3021</name>
    <dbReference type="NCBI Taxonomy" id="114890"/>
    <lineage>
        <taxon>Eukaryota</taxon>
        <taxon>Metazoa</taxon>
        <taxon>Ecdysozoa</taxon>
        <taxon>Nematoda</taxon>
        <taxon>Chromadorea</taxon>
        <taxon>Rhabditida</taxon>
        <taxon>Tylenchina</taxon>
        <taxon>Panagrolaimomorpha</taxon>
        <taxon>Strongyloidoidea</taxon>
        <taxon>Alloionematidae</taxon>
        <taxon>Rhabditophanes</taxon>
    </lineage>
</organism>
<reference evidence="2" key="1">
    <citation type="submission" date="2016-11" db="UniProtKB">
        <authorList>
            <consortium name="WormBaseParasite"/>
        </authorList>
    </citation>
    <scope>IDENTIFICATION</scope>
    <source>
        <strain evidence="2">KR3021</strain>
    </source>
</reference>
<sequence length="121" mass="13942">MKTVNLILLFILPITISCGLLQTVYVEGKIYCDYASPFDKYYIALFDDEAFSRTLLADTTDNFRSETYSIKGSGYEVSTLDPYMEVTCICNRYTFTKKIDLNPYYERNGNIISVDIDCNRT</sequence>
<dbReference type="Proteomes" id="UP000095286">
    <property type="component" value="Unplaced"/>
</dbReference>
<proteinExistence type="predicted"/>
<protein>
    <submittedName>
        <fullName evidence="2">Transthyretin-like family protein</fullName>
    </submittedName>
</protein>
<evidence type="ECO:0000313" key="1">
    <source>
        <dbReference type="Proteomes" id="UP000095286"/>
    </source>
</evidence>
<accession>A0AC35TGZ8</accession>
<name>A0AC35TGZ8_9BILA</name>